<dbReference type="InterPro" id="IPR039008">
    <property type="entry name" value="IF_rod_dom"/>
</dbReference>
<evidence type="ECO:0000259" key="8">
    <source>
        <dbReference type="PROSITE" id="PS51842"/>
    </source>
</evidence>
<dbReference type="Pfam" id="PF00038">
    <property type="entry name" value="Filament"/>
    <property type="match status" value="1"/>
</dbReference>
<dbReference type="GO" id="GO:0006998">
    <property type="term" value="P:nuclear envelope organization"/>
    <property type="evidence" value="ECO:0007669"/>
    <property type="project" value="TreeGrafter"/>
</dbReference>
<dbReference type="Gene3D" id="1.10.287.1490">
    <property type="match status" value="1"/>
</dbReference>
<evidence type="ECO:0000313" key="9">
    <source>
        <dbReference type="EMBL" id="KAK7095378.1"/>
    </source>
</evidence>
<gene>
    <name evidence="9" type="ORF">V1264_006795</name>
</gene>
<comment type="caution">
    <text evidence="9">The sequence shown here is derived from an EMBL/GenBank/DDBJ whole genome shotgun (WGS) entry which is preliminary data.</text>
</comment>
<dbReference type="Gene3D" id="2.60.40.1260">
    <property type="entry name" value="Lamin Tail domain"/>
    <property type="match status" value="1"/>
</dbReference>
<dbReference type="InterPro" id="IPR016451">
    <property type="entry name" value="Intermed_filament_ifa/ifb"/>
</dbReference>
<evidence type="ECO:0000256" key="5">
    <source>
        <dbReference type="SAM" id="Coils"/>
    </source>
</evidence>
<evidence type="ECO:0000256" key="1">
    <source>
        <dbReference type="ARBA" id="ARBA00022754"/>
    </source>
</evidence>
<dbReference type="PROSITE" id="PS00226">
    <property type="entry name" value="IF_ROD_1"/>
    <property type="match status" value="1"/>
</dbReference>
<dbReference type="InterPro" id="IPR018039">
    <property type="entry name" value="IF_conserved"/>
</dbReference>
<evidence type="ECO:0000313" key="10">
    <source>
        <dbReference type="Proteomes" id="UP001374579"/>
    </source>
</evidence>
<evidence type="ECO:0000256" key="4">
    <source>
        <dbReference type="RuleBase" id="RU000685"/>
    </source>
</evidence>
<keyword evidence="10" id="KW-1185">Reference proteome</keyword>
<evidence type="ECO:0000259" key="7">
    <source>
        <dbReference type="PROSITE" id="PS51841"/>
    </source>
</evidence>
<feature type="domain" description="IF rod" evidence="8">
    <location>
        <begin position="80"/>
        <end position="432"/>
    </location>
</feature>
<dbReference type="InterPro" id="IPR036415">
    <property type="entry name" value="Lamin_tail_dom_sf"/>
</dbReference>
<dbReference type="GO" id="GO:0051664">
    <property type="term" value="P:nuclear pore localization"/>
    <property type="evidence" value="ECO:0007669"/>
    <property type="project" value="TreeGrafter"/>
</dbReference>
<dbReference type="SUPFAM" id="SSF64593">
    <property type="entry name" value="Intermediate filament protein, coiled coil region"/>
    <property type="match status" value="2"/>
</dbReference>
<feature type="compositionally biased region" description="Low complexity" evidence="6">
    <location>
        <begin position="37"/>
        <end position="47"/>
    </location>
</feature>
<protein>
    <submittedName>
        <fullName evidence="9">Uncharacterized protein</fullName>
    </submittedName>
</protein>
<dbReference type="PROSITE" id="PS51842">
    <property type="entry name" value="IF_ROD_2"/>
    <property type="match status" value="1"/>
</dbReference>
<dbReference type="SUPFAM" id="SSF74853">
    <property type="entry name" value="Lamin A/C globular tail domain"/>
    <property type="match status" value="1"/>
</dbReference>
<dbReference type="GO" id="GO:0005652">
    <property type="term" value="C:nuclear lamina"/>
    <property type="evidence" value="ECO:0007669"/>
    <property type="project" value="TreeGrafter"/>
</dbReference>
<feature type="compositionally biased region" description="Polar residues" evidence="6">
    <location>
        <begin position="16"/>
        <end position="36"/>
    </location>
</feature>
<dbReference type="SMART" id="SM01391">
    <property type="entry name" value="Filament"/>
    <property type="match status" value="1"/>
</dbReference>
<name>A0AAN9AXY5_9CAEN</name>
<feature type="coiled-coil region" evidence="5">
    <location>
        <begin position="77"/>
        <end position="238"/>
    </location>
</feature>
<organism evidence="9 10">
    <name type="scientific">Littorina saxatilis</name>
    <dbReference type="NCBI Taxonomy" id="31220"/>
    <lineage>
        <taxon>Eukaryota</taxon>
        <taxon>Metazoa</taxon>
        <taxon>Spiralia</taxon>
        <taxon>Lophotrochozoa</taxon>
        <taxon>Mollusca</taxon>
        <taxon>Gastropoda</taxon>
        <taxon>Caenogastropoda</taxon>
        <taxon>Littorinimorpha</taxon>
        <taxon>Littorinoidea</taxon>
        <taxon>Littorinidae</taxon>
        <taxon>Littorina</taxon>
    </lineage>
</organism>
<proteinExistence type="inferred from homology"/>
<dbReference type="InterPro" id="IPR001322">
    <property type="entry name" value="Lamin_tail_dom"/>
</dbReference>
<accession>A0AAN9AXY5</accession>
<dbReference type="Proteomes" id="UP001374579">
    <property type="component" value="Unassembled WGS sequence"/>
</dbReference>
<sequence>MSKSTSQSRYSDEDMSTTYRPKTASKTVMIQRSSGTSRPRSSMYGGSSGGFSMSRSFNPAVYTQMSATGIADFRGSREREKKEMQDCNERLATYIEKVRWLEAQNKKLEAELEALRNRKQEDWKPIRDMYEGELEQARKVIAELSSQKGVQEGRMAGYQDEIQSLRDLIAQYDNNAKDYVKKIDTLNSQVGEYEGEVTTLRMRCGSLEDEVAKLRALLQKFKDENQRLRSDLDNETAAHIEQEVLAQTKTEECEFLQDILDKLQLMQQEPITVKGVDMEAYFKGELRHAIAEMQNMYDERLDAMSIDVESKYAAQMNQLRSGNVRDSMESEHAKGEIKRLRDQLSERSSRIAELESMLASIKAERDNFHAQLNELQLELERERTESSRKLSELQQQIEALMQQLSELIDAKMSLELEIACYKKLLEGEENRVGLRQLVEQTIGSQGRGAANLSGIIGQSNMSQSTTARTTIQRSSKGSIAFQSVDPAGACVSIENTSSGARAKTQSLKGWKLVKEVNKSPLATVDLGDRELRPGQTLSLFAKGAKSKASNDNEIICEIFSWGTGNGKYILNDDNGVEKATLTVTQVM</sequence>
<dbReference type="PIRSF" id="PIRSF005546">
    <property type="entry name" value="Intermed_filamnt_Ifb-2"/>
    <property type="match status" value="1"/>
</dbReference>
<dbReference type="Gene3D" id="1.20.5.170">
    <property type="match status" value="1"/>
</dbReference>
<dbReference type="PANTHER" id="PTHR45721:SF12">
    <property type="entry name" value="INTERMEDIATE FILAMENT PROTEIN IFA-1"/>
    <property type="match status" value="1"/>
</dbReference>
<dbReference type="GO" id="GO:0090435">
    <property type="term" value="P:protein localization to nuclear envelope"/>
    <property type="evidence" value="ECO:0007669"/>
    <property type="project" value="TreeGrafter"/>
</dbReference>
<dbReference type="PANTHER" id="PTHR45721">
    <property type="entry name" value="LAMIN DM0-RELATED"/>
    <property type="match status" value="1"/>
</dbReference>
<keyword evidence="2 3" id="KW-0175">Coiled coil</keyword>
<dbReference type="PROSITE" id="PS51841">
    <property type="entry name" value="LTD"/>
    <property type="match status" value="1"/>
</dbReference>
<feature type="region of interest" description="Disordered" evidence="6">
    <location>
        <begin position="1"/>
        <end position="47"/>
    </location>
</feature>
<evidence type="ECO:0000256" key="2">
    <source>
        <dbReference type="ARBA" id="ARBA00023054"/>
    </source>
</evidence>
<comment type="similarity">
    <text evidence="3 4">Belongs to the intermediate filament family.</text>
</comment>
<dbReference type="GO" id="GO:0031507">
    <property type="term" value="P:heterochromatin formation"/>
    <property type="evidence" value="ECO:0007669"/>
    <property type="project" value="TreeGrafter"/>
</dbReference>
<evidence type="ECO:0000256" key="3">
    <source>
        <dbReference type="PIRNR" id="PIRNR005546"/>
    </source>
</evidence>
<dbReference type="GO" id="GO:0005882">
    <property type="term" value="C:intermediate filament"/>
    <property type="evidence" value="ECO:0007669"/>
    <property type="project" value="UniProtKB-UniRule"/>
</dbReference>
<dbReference type="EMBL" id="JBAMIC010000018">
    <property type="protein sequence ID" value="KAK7095378.1"/>
    <property type="molecule type" value="Genomic_DNA"/>
</dbReference>
<evidence type="ECO:0000256" key="6">
    <source>
        <dbReference type="SAM" id="MobiDB-lite"/>
    </source>
</evidence>
<dbReference type="AlphaFoldDB" id="A0AAN9AXY5"/>
<dbReference type="GO" id="GO:0005200">
    <property type="term" value="F:structural constituent of cytoskeleton"/>
    <property type="evidence" value="ECO:0007669"/>
    <property type="project" value="TreeGrafter"/>
</dbReference>
<keyword evidence="1 3" id="KW-0403">Intermediate filament</keyword>
<dbReference type="GO" id="GO:0007097">
    <property type="term" value="P:nuclear migration"/>
    <property type="evidence" value="ECO:0007669"/>
    <property type="project" value="TreeGrafter"/>
</dbReference>
<feature type="domain" description="LTD" evidence="7">
    <location>
        <begin position="467"/>
        <end position="585"/>
    </location>
</feature>
<feature type="coiled-coil region" evidence="5">
    <location>
        <begin position="337"/>
        <end position="431"/>
    </location>
</feature>
<dbReference type="SUPFAM" id="SSF57997">
    <property type="entry name" value="Tropomyosin"/>
    <property type="match status" value="1"/>
</dbReference>
<reference evidence="9 10" key="1">
    <citation type="submission" date="2024-02" db="EMBL/GenBank/DDBJ databases">
        <title>Chromosome-scale genome assembly of the rough periwinkle Littorina saxatilis.</title>
        <authorList>
            <person name="De Jode A."/>
            <person name="Faria R."/>
            <person name="Formenti G."/>
            <person name="Sims Y."/>
            <person name="Smith T.P."/>
            <person name="Tracey A."/>
            <person name="Wood J.M.D."/>
            <person name="Zagrodzka Z.B."/>
            <person name="Johannesson K."/>
            <person name="Butlin R.K."/>
            <person name="Leder E.H."/>
        </authorList>
    </citation>
    <scope>NUCLEOTIDE SEQUENCE [LARGE SCALE GENOMIC DNA]</scope>
    <source>
        <strain evidence="9">Snail1</strain>
        <tissue evidence="9">Muscle</tissue>
    </source>
</reference>